<accession>A0A9J6AFJ1</accession>
<feature type="domain" description="Nucleolar GTP-binding protein 2 N-terminal" evidence="4">
    <location>
        <begin position="36"/>
        <end position="163"/>
    </location>
</feature>
<gene>
    <name evidence="5" type="ORF">H5410_008648</name>
</gene>
<dbReference type="GO" id="GO:0005525">
    <property type="term" value="F:GTP binding"/>
    <property type="evidence" value="ECO:0007669"/>
    <property type="project" value="UniProtKB-KW"/>
</dbReference>
<organism evidence="5 6">
    <name type="scientific">Solanum commersonii</name>
    <name type="common">Commerson's wild potato</name>
    <name type="synonym">Commerson's nightshade</name>
    <dbReference type="NCBI Taxonomy" id="4109"/>
    <lineage>
        <taxon>Eukaryota</taxon>
        <taxon>Viridiplantae</taxon>
        <taxon>Streptophyta</taxon>
        <taxon>Embryophyta</taxon>
        <taxon>Tracheophyta</taxon>
        <taxon>Spermatophyta</taxon>
        <taxon>Magnoliopsida</taxon>
        <taxon>eudicotyledons</taxon>
        <taxon>Gunneridae</taxon>
        <taxon>Pentapetalae</taxon>
        <taxon>asterids</taxon>
        <taxon>lamiids</taxon>
        <taxon>Solanales</taxon>
        <taxon>Solanaceae</taxon>
        <taxon>Solanoideae</taxon>
        <taxon>Solaneae</taxon>
        <taxon>Solanum</taxon>
    </lineage>
</organism>
<dbReference type="GO" id="GO:0005730">
    <property type="term" value="C:nucleolus"/>
    <property type="evidence" value="ECO:0007669"/>
    <property type="project" value="TreeGrafter"/>
</dbReference>
<dbReference type="Proteomes" id="UP000824120">
    <property type="component" value="Chromosome 2"/>
</dbReference>
<sequence>MRGTFLRKRSGVVLTCWAKNKSDNRSSATTRRLKTYNCRPKRDRKGKILKHEYQSKQLPSTRIQPDPRWFINTRVISHEKLESFREEIQDRLSSNYNIIMNGSNLPMSLVNEHKKKGKAHQLGSKPSAGTEKKHAKHFKSFFQDDSREKPKIRLDNSDFRKLVDT</sequence>
<evidence type="ECO:0000313" key="6">
    <source>
        <dbReference type="Proteomes" id="UP000824120"/>
    </source>
</evidence>
<feature type="region of interest" description="Disordered" evidence="3">
    <location>
        <begin position="117"/>
        <end position="149"/>
    </location>
</feature>
<keyword evidence="2" id="KW-0342">GTP-binding</keyword>
<evidence type="ECO:0000256" key="2">
    <source>
        <dbReference type="ARBA" id="ARBA00023134"/>
    </source>
</evidence>
<evidence type="ECO:0000259" key="4">
    <source>
        <dbReference type="Pfam" id="PF08153"/>
    </source>
</evidence>
<keyword evidence="6" id="KW-1185">Reference proteome</keyword>
<dbReference type="PANTHER" id="PTHR11089">
    <property type="entry name" value="GTP-BINDING PROTEIN-RELATED"/>
    <property type="match status" value="1"/>
</dbReference>
<proteinExistence type="predicted"/>
<reference evidence="5 6" key="1">
    <citation type="submission" date="2020-09" db="EMBL/GenBank/DDBJ databases">
        <title>De no assembly of potato wild relative species, Solanum commersonii.</title>
        <authorList>
            <person name="Cho K."/>
        </authorList>
    </citation>
    <scope>NUCLEOTIDE SEQUENCE [LARGE SCALE GENOMIC DNA]</scope>
    <source>
        <strain evidence="5">LZ3.2</strain>
        <tissue evidence="5">Leaf</tissue>
    </source>
</reference>
<protein>
    <recommendedName>
        <fullName evidence="4">Nucleolar GTP-binding protein 2 N-terminal domain-containing protein</fullName>
    </recommendedName>
</protein>
<dbReference type="EMBL" id="JACXVP010000002">
    <property type="protein sequence ID" value="KAG5623430.1"/>
    <property type="molecule type" value="Genomic_DNA"/>
</dbReference>
<dbReference type="InterPro" id="IPR050755">
    <property type="entry name" value="TRAFAC_YlqF/YawG_RiboMat"/>
</dbReference>
<dbReference type="InterPro" id="IPR012971">
    <property type="entry name" value="NOG2_N_dom"/>
</dbReference>
<name>A0A9J6AFJ1_SOLCO</name>
<evidence type="ECO:0000256" key="3">
    <source>
        <dbReference type="SAM" id="MobiDB-lite"/>
    </source>
</evidence>
<evidence type="ECO:0000313" key="5">
    <source>
        <dbReference type="EMBL" id="KAG5623430.1"/>
    </source>
</evidence>
<comment type="caution">
    <text evidence="5">The sequence shown here is derived from an EMBL/GenBank/DDBJ whole genome shotgun (WGS) entry which is preliminary data.</text>
</comment>
<dbReference type="Pfam" id="PF08153">
    <property type="entry name" value="NGP1NT"/>
    <property type="match status" value="1"/>
</dbReference>
<dbReference type="OrthoDB" id="444945at2759"/>
<evidence type="ECO:0000256" key="1">
    <source>
        <dbReference type="ARBA" id="ARBA00022741"/>
    </source>
</evidence>
<dbReference type="AlphaFoldDB" id="A0A9J6AFJ1"/>
<keyword evidence="1" id="KW-0547">Nucleotide-binding</keyword>
<dbReference type="PANTHER" id="PTHR11089:SF9">
    <property type="entry name" value="NUCLEOLAR GTP-BINDING PROTEIN 2"/>
    <property type="match status" value="1"/>
</dbReference>